<feature type="compositionally biased region" description="Basic and acidic residues" evidence="1">
    <location>
        <begin position="251"/>
        <end position="261"/>
    </location>
</feature>
<evidence type="ECO:0000256" key="1">
    <source>
        <dbReference type="SAM" id="MobiDB-lite"/>
    </source>
</evidence>
<organism evidence="3 4">
    <name type="scientific">Hydrogenophaga taeniospiralis CCUG 15921</name>
    <dbReference type="NCBI Taxonomy" id="1281780"/>
    <lineage>
        <taxon>Bacteria</taxon>
        <taxon>Pseudomonadati</taxon>
        <taxon>Pseudomonadota</taxon>
        <taxon>Betaproteobacteria</taxon>
        <taxon>Burkholderiales</taxon>
        <taxon>Comamonadaceae</taxon>
        <taxon>Hydrogenophaga</taxon>
    </lineage>
</organism>
<accession>A0A9X4NWH9</accession>
<feature type="region of interest" description="Disordered" evidence="1">
    <location>
        <begin position="168"/>
        <end position="229"/>
    </location>
</feature>
<keyword evidence="4" id="KW-1185">Reference proteome</keyword>
<dbReference type="RefSeq" id="WP_068174206.1">
    <property type="nucleotide sequence ID" value="NZ_AOGK01000023.1"/>
</dbReference>
<dbReference type="EMBL" id="AOGK01000023">
    <property type="protein sequence ID" value="MDG5977586.1"/>
    <property type="molecule type" value="Genomic_DNA"/>
</dbReference>
<feature type="compositionally biased region" description="Basic and acidic residues" evidence="1">
    <location>
        <begin position="205"/>
        <end position="229"/>
    </location>
</feature>
<evidence type="ECO:0000313" key="4">
    <source>
        <dbReference type="Proteomes" id="UP001152876"/>
    </source>
</evidence>
<comment type="caution">
    <text evidence="3">The sequence shown here is derived from an EMBL/GenBank/DDBJ whole genome shotgun (WGS) entry which is preliminary data.</text>
</comment>
<gene>
    <name evidence="3" type="ORF">H010_20181</name>
</gene>
<keyword evidence="2" id="KW-0732">Signal</keyword>
<dbReference type="Proteomes" id="UP001152876">
    <property type="component" value="Unassembled WGS sequence"/>
</dbReference>
<evidence type="ECO:0008006" key="5">
    <source>
        <dbReference type="Google" id="ProtNLM"/>
    </source>
</evidence>
<reference evidence="3" key="1">
    <citation type="submission" date="2013-01" db="EMBL/GenBank/DDBJ databases">
        <title>Genome draft of Hydrogenophaga taeniospiralis 2K1.</title>
        <authorList>
            <person name="Gomila M."/>
            <person name="Lalucat J."/>
        </authorList>
    </citation>
    <scope>NUCLEOTIDE SEQUENCE</scope>
    <source>
        <strain evidence="3">CCUG 15921</strain>
    </source>
</reference>
<dbReference type="AlphaFoldDB" id="A0A9X4NWH9"/>
<feature type="region of interest" description="Disordered" evidence="1">
    <location>
        <begin position="247"/>
        <end position="272"/>
    </location>
</feature>
<feature type="signal peptide" evidence="2">
    <location>
        <begin position="1"/>
        <end position="30"/>
    </location>
</feature>
<feature type="chain" id="PRO_5040971006" description="DUF4384 domain-containing protein" evidence="2">
    <location>
        <begin position="31"/>
        <end position="272"/>
    </location>
</feature>
<evidence type="ECO:0000313" key="3">
    <source>
        <dbReference type="EMBL" id="MDG5977586.1"/>
    </source>
</evidence>
<sequence length="272" mass="30467">MNPKTSPLTRRMALGAIVGSALLTALPAMAQHQMVNVRVINRDSGEILPLYRHRGEFWVAGEPGARYAVELYNPTRGRLLNVVSVDGVNVITGETADFDQPGYVLAPGQRYDVSGWRKSRREIAAFEFTRLSRSYAARTGRPDDVGVIGVAVFRERRFYRAPEPEIRPYERSAPVPGEDTGPAFQGKSHRWSEPSAAGPQLGTGHGDRERDPVGRTDFERRSSRPDEIVRIRYDSRANLMAMGIIPAYQRPPREYHPRAFPDARPGYVPDPE</sequence>
<proteinExistence type="predicted"/>
<evidence type="ECO:0000256" key="2">
    <source>
        <dbReference type="SAM" id="SignalP"/>
    </source>
</evidence>
<protein>
    <recommendedName>
        <fullName evidence="5">DUF4384 domain-containing protein</fullName>
    </recommendedName>
</protein>
<name>A0A9X4NWH9_9BURK</name>
<dbReference type="OrthoDB" id="5393649at2"/>